<name>A0A5C6M6V4_9PLAN</name>
<dbReference type="PANTHER" id="PTHR23100:SF0">
    <property type="entry name" value="ARGININE BIOSYNTHESIS BIFUNCTIONAL PROTEIN ARGJ, MITOCHONDRIAL"/>
    <property type="match status" value="1"/>
</dbReference>
<dbReference type="InterPro" id="IPR016117">
    <property type="entry name" value="ArgJ-like_dom_sf"/>
</dbReference>
<dbReference type="EMBL" id="SRHE01000456">
    <property type="protein sequence ID" value="TWW08914.1"/>
    <property type="molecule type" value="Genomic_DNA"/>
</dbReference>
<dbReference type="Proteomes" id="UP000321083">
    <property type="component" value="Unassembled WGS sequence"/>
</dbReference>
<evidence type="ECO:0000313" key="3">
    <source>
        <dbReference type="Proteomes" id="UP000321083"/>
    </source>
</evidence>
<dbReference type="HAMAP" id="MF_01106">
    <property type="entry name" value="ArgJ"/>
    <property type="match status" value="1"/>
</dbReference>
<sequence length="204" mass="20264">MTGQATLPRGFRAAGHTCGIKVSGKSDLALFVADGPSSAAGVFTTNRVCGAPVVVSRRRVPSGSARAVIINSGNSNAATGDPGIADAERMAAELASAIGCRPEDVLVCSTGVIGVPLPMPLLLSGIPQAAGKLASDAQSLLDAATAMMTTDTVPKLTSLDLTLSGGGVRIAGVCKGAAMIAPNMATMLGVVMTDALLTPAQCTE</sequence>
<dbReference type="GO" id="GO:0006526">
    <property type="term" value="P:L-arginine biosynthetic process"/>
    <property type="evidence" value="ECO:0007669"/>
    <property type="project" value="InterPro"/>
</dbReference>
<dbReference type="Gene3D" id="3.60.70.12">
    <property type="entry name" value="L-amino peptidase D-ALA esterase/amidase"/>
    <property type="match status" value="1"/>
</dbReference>
<dbReference type="GO" id="GO:0006592">
    <property type="term" value="P:ornithine biosynthetic process"/>
    <property type="evidence" value="ECO:0007669"/>
    <property type="project" value="TreeGrafter"/>
</dbReference>
<dbReference type="Pfam" id="PF01960">
    <property type="entry name" value="ArgJ"/>
    <property type="match status" value="1"/>
</dbReference>
<reference evidence="2 3" key="2">
    <citation type="submission" date="2019-08" db="EMBL/GenBank/DDBJ databases">
        <authorList>
            <person name="Henke P."/>
        </authorList>
    </citation>
    <scope>NUCLEOTIDE SEQUENCE [LARGE SCALE GENOMIC DNA]</scope>
    <source>
        <strain evidence="2">Phe10_nw2017</strain>
    </source>
</reference>
<reference evidence="2 3" key="1">
    <citation type="submission" date="2019-08" db="EMBL/GenBank/DDBJ databases">
        <title>100 year-old enigma solved: identification of Planctomyces bekefii, the type genus and species of the phylum Planctomycetes.</title>
        <authorList>
            <person name="Svetlana D.N."/>
            <person name="Overmann J."/>
        </authorList>
    </citation>
    <scope>NUCLEOTIDE SEQUENCE [LARGE SCALE GENOMIC DNA]</scope>
    <source>
        <strain evidence="2">Phe10_nw2017</strain>
    </source>
</reference>
<organism evidence="2 3">
    <name type="scientific">Planctomyces bekefii</name>
    <dbReference type="NCBI Taxonomy" id="1653850"/>
    <lineage>
        <taxon>Bacteria</taxon>
        <taxon>Pseudomonadati</taxon>
        <taxon>Planctomycetota</taxon>
        <taxon>Planctomycetia</taxon>
        <taxon>Planctomycetales</taxon>
        <taxon>Planctomycetaceae</taxon>
        <taxon>Planctomyces</taxon>
    </lineage>
</organism>
<accession>A0A5C6M6V4</accession>
<keyword evidence="3" id="KW-1185">Reference proteome</keyword>
<gene>
    <name evidence="2" type="ORF">E3A20_19550</name>
</gene>
<keyword evidence="2" id="KW-0808">Transferase</keyword>
<dbReference type="GO" id="GO:0004358">
    <property type="term" value="F:L-glutamate N-acetyltransferase activity, acting on acetyl-L-ornithine as donor"/>
    <property type="evidence" value="ECO:0007669"/>
    <property type="project" value="InterPro"/>
</dbReference>
<evidence type="ECO:0000313" key="2">
    <source>
        <dbReference type="EMBL" id="TWW08914.1"/>
    </source>
</evidence>
<evidence type="ECO:0000256" key="1">
    <source>
        <dbReference type="ARBA" id="ARBA00011475"/>
    </source>
</evidence>
<dbReference type="InterPro" id="IPR002813">
    <property type="entry name" value="Arg_biosynth_ArgJ"/>
</dbReference>
<dbReference type="PANTHER" id="PTHR23100">
    <property type="entry name" value="ARGININE BIOSYNTHESIS BIFUNCTIONAL PROTEIN ARGJ"/>
    <property type="match status" value="1"/>
</dbReference>
<feature type="non-terminal residue" evidence="2">
    <location>
        <position position="204"/>
    </location>
</feature>
<comment type="subunit">
    <text evidence="1">Heterotetramer of two alpha and two beta chains.</text>
</comment>
<comment type="caution">
    <text evidence="2">The sequence shown here is derived from an EMBL/GenBank/DDBJ whole genome shotgun (WGS) entry which is preliminary data.</text>
</comment>
<dbReference type="GO" id="GO:0004042">
    <property type="term" value="F:L-glutamate N-acetyltransferase activity"/>
    <property type="evidence" value="ECO:0007669"/>
    <property type="project" value="TreeGrafter"/>
</dbReference>
<protein>
    <submittedName>
        <fullName evidence="2">Glutamate N-acetyltransferase</fullName>
    </submittedName>
</protein>
<proteinExistence type="inferred from homology"/>
<dbReference type="SUPFAM" id="SSF56266">
    <property type="entry name" value="DmpA/ArgJ-like"/>
    <property type="match status" value="1"/>
</dbReference>
<dbReference type="AlphaFoldDB" id="A0A5C6M6V4"/>